<keyword evidence="3" id="KW-1185">Reference proteome</keyword>
<organism evidence="2 3">
    <name type="scientific">Eruca vesicaria subsp. sativa</name>
    <name type="common">Garden rocket</name>
    <name type="synonym">Eruca sativa</name>
    <dbReference type="NCBI Taxonomy" id="29727"/>
    <lineage>
        <taxon>Eukaryota</taxon>
        <taxon>Viridiplantae</taxon>
        <taxon>Streptophyta</taxon>
        <taxon>Embryophyta</taxon>
        <taxon>Tracheophyta</taxon>
        <taxon>Spermatophyta</taxon>
        <taxon>Magnoliopsida</taxon>
        <taxon>eudicotyledons</taxon>
        <taxon>Gunneridae</taxon>
        <taxon>Pentapetalae</taxon>
        <taxon>rosids</taxon>
        <taxon>malvids</taxon>
        <taxon>Brassicales</taxon>
        <taxon>Brassicaceae</taxon>
        <taxon>Brassiceae</taxon>
        <taxon>Eruca</taxon>
    </lineage>
</organism>
<protein>
    <submittedName>
        <fullName evidence="2">Uncharacterized protein</fullName>
    </submittedName>
</protein>
<sequence>MSVSRCTKKTYMSFPEEEEHDDDVAKVIEENKVLFYCVSELEELLRSLHCRDADTSSRNGEVVQNANTSSTNAEGYRVNSKLSSLGYEILFFGSPLSLLEDSL</sequence>
<evidence type="ECO:0000313" key="3">
    <source>
        <dbReference type="Proteomes" id="UP001642260"/>
    </source>
</evidence>
<comment type="caution">
    <text evidence="2">The sequence shown here is derived from an EMBL/GenBank/DDBJ whole genome shotgun (WGS) entry which is preliminary data.</text>
</comment>
<evidence type="ECO:0000256" key="1">
    <source>
        <dbReference type="SAM" id="MobiDB-lite"/>
    </source>
</evidence>
<reference evidence="2 3" key="1">
    <citation type="submission" date="2022-03" db="EMBL/GenBank/DDBJ databases">
        <authorList>
            <person name="Macdonald S."/>
            <person name="Ahmed S."/>
            <person name="Newling K."/>
        </authorList>
    </citation>
    <scope>NUCLEOTIDE SEQUENCE [LARGE SCALE GENOMIC DNA]</scope>
</reference>
<feature type="region of interest" description="Disordered" evidence="1">
    <location>
        <begin position="1"/>
        <end position="21"/>
    </location>
</feature>
<dbReference type="AlphaFoldDB" id="A0ABC8K9C0"/>
<gene>
    <name evidence="2" type="ORF">ERUC_LOCUS18482</name>
</gene>
<accession>A0ABC8K9C0</accession>
<name>A0ABC8K9C0_ERUVS</name>
<dbReference type="Proteomes" id="UP001642260">
    <property type="component" value="Unassembled WGS sequence"/>
</dbReference>
<proteinExistence type="predicted"/>
<evidence type="ECO:0000313" key="2">
    <source>
        <dbReference type="EMBL" id="CAH8352107.1"/>
    </source>
</evidence>
<dbReference type="EMBL" id="CAKOAT010172932">
    <property type="protein sequence ID" value="CAH8352107.1"/>
    <property type="molecule type" value="Genomic_DNA"/>
</dbReference>